<keyword evidence="10" id="KW-0865">Zymogen</keyword>
<dbReference type="GO" id="GO:0046872">
    <property type="term" value="F:metal ion binding"/>
    <property type="evidence" value="ECO:0007669"/>
    <property type="project" value="UniProtKB-KW"/>
</dbReference>
<dbReference type="PANTHER" id="PTHR37016">
    <property type="match status" value="1"/>
</dbReference>
<gene>
    <name evidence="14" type="ORF">CGLO_01413</name>
</gene>
<organism evidence="14 15">
    <name type="scientific">Colletotrichum gloeosporioides (strain Cg-14)</name>
    <name type="common">Anthracnose fungus</name>
    <name type="synonym">Glomerella cingulata</name>
    <dbReference type="NCBI Taxonomy" id="1237896"/>
    <lineage>
        <taxon>Eukaryota</taxon>
        <taxon>Fungi</taxon>
        <taxon>Dikarya</taxon>
        <taxon>Ascomycota</taxon>
        <taxon>Pezizomycotina</taxon>
        <taxon>Sordariomycetes</taxon>
        <taxon>Hypocreomycetidae</taxon>
        <taxon>Glomerellales</taxon>
        <taxon>Glomerellaceae</taxon>
        <taxon>Colletotrichum</taxon>
        <taxon>Colletotrichum gloeosporioides species complex</taxon>
    </lineage>
</organism>
<keyword evidence="4 13" id="KW-0165">Cleavage on pair of basic residues</keyword>
<evidence type="ECO:0000313" key="14">
    <source>
        <dbReference type="EMBL" id="EQB58354.1"/>
    </source>
</evidence>
<comment type="catalytic activity">
    <reaction evidence="1 13">
        <text>Preferential cleavage of bonds with hydrophobic residues in P1'. Also 3-Asn-|-Gln-4 and 8-Gly-|-Ser-9 bonds in insulin B chain.</text>
        <dbReference type="EC" id="3.4.24.39"/>
    </reaction>
</comment>
<feature type="binding site" evidence="12">
    <location>
        <position position="352"/>
    </location>
    <ligand>
        <name>Zn(2+)</name>
        <dbReference type="ChEBI" id="CHEBI:29105"/>
        <note>catalytic</note>
    </ligand>
</feature>
<dbReference type="CDD" id="cd11008">
    <property type="entry name" value="M35_deuterolysin_like"/>
    <property type="match status" value="1"/>
</dbReference>
<reference evidence="15" key="1">
    <citation type="journal article" date="2013" name="Mol. Plant Microbe Interact.">
        <title>Global aspects of pacC regulation of pathogenicity genes in Colletotrichum gloeosporioides as revealed by transcriptome analysis.</title>
        <authorList>
            <person name="Alkan N."/>
            <person name="Meng X."/>
            <person name="Friedlander G."/>
            <person name="Reuveni E."/>
            <person name="Sukno S."/>
            <person name="Sherman A."/>
            <person name="Thon M."/>
            <person name="Fluhr R."/>
            <person name="Prusky D."/>
        </authorList>
    </citation>
    <scope>NUCLEOTIDE SEQUENCE [LARGE SCALE GENOMIC DNA]</scope>
    <source>
        <strain evidence="15">Cg-14</strain>
    </source>
</reference>
<dbReference type="PANTHER" id="PTHR37016:SF3">
    <property type="entry name" value="NEUTRAL PROTEASE 2-RELATED"/>
    <property type="match status" value="1"/>
</dbReference>
<dbReference type="OMA" id="DGPLIAY"/>
<dbReference type="AlphaFoldDB" id="T0L1L0"/>
<dbReference type="Gene3D" id="2.60.40.2970">
    <property type="match status" value="1"/>
</dbReference>
<comment type="caution">
    <text evidence="14">The sequence shown here is derived from an EMBL/GenBank/DDBJ whole genome shotgun (WGS) entry which is preliminary data.</text>
</comment>
<dbReference type="STRING" id="1237896.T0L1L0"/>
<dbReference type="InterPro" id="IPR001384">
    <property type="entry name" value="Peptidase_M35"/>
</dbReference>
<keyword evidence="8 12" id="KW-0862">Zinc</keyword>
<accession>T0L1L0</accession>
<dbReference type="SUPFAM" id="SSF55486">
    <property type="entry name" value="Metalloproteases ('zincins'), catalytic domain"/>
    <property type="match status" value="1"/>
</dbReference>
<keyword evidence="9 13" id="KW-0482">Metalloprotease</keyword>
<evidence type="ECO:0000256" key="1">
    <source>
        <dbReference type="ARBA" id="ARBA00001187"/>
    </source>
</evidence>
<keyword evidence="5 12" id="KW-0479">Metal-binding</keyword>
<feature type="active site" evidence="11">
    <location>
        <position position="353"/>
    </location>
</feature>
<dbReference type="OrthoDB" id="412874at2759"/>
<evidence type="ECO:0000256" key="3">
    <source>
        <dbReference type="ARBA" id="ARBA00022670"/>
    </source>
</evidence>
<evidence type="ECO:0000256" key="5">
    <source>
        <dbReference type="ARBA" id="ARBA00022723"/>
    </source>
</evidence>
<comment type="subcellular location">
    <subcellularLocation>
        <location evidence="13">Secreted</location>
    </subcellularLocation>
</comment>
<dbReference type="Proteomes" id="UP000015530">
    <property type="component" value="Unassembled WGS sequence"/>
</dbReference>
<dbReference type="PRINTS" id="PR00768">
    <property type="entry name" value="DEUTEROLYSIN"/>
</dbReference>
<keyword evidence="3 13" id="KW-0645">Protease</keyword>
<dbReference type="Gene3D" id="3.40.390.10">
    <property type="entry name" value="Collagenase (Catalytic Domain)"/>
    <property type="match status" value="1"/>
</dbReference>
<evidence type="ECO:0000256" key="12">
    <source>
        <dbReference type="PIRSR" id="PIRSR601384-2"/>
    </source>
</evidence>
<comment type="cofactor">
    <cofactor evidence="12 13">
        <name>Zn(2+)</name>
        <dbReference type="ChEBI" id="CHEBI:29105"/>
    </cofactor>
    <text evidence="12 13">Binds 1 zinc ion per subunit.</text>
</comment>
<dbReference type="EMBL" id="AMYD01000310">
    <property type="protein sequence ID" value="EQB58354.1"/>
    <property type="molecule type" value="Genomic_DNA"/>
</dbReference>
<dbReference type="GO" id="GO:0005576">
    <property type="term" value="C:extracellular region"/>
    <property type="evidence" value="ECO:0007669"/>
    <property type="project" value="UniProtKB-SubCell"/>
</dbReference>
<proteinExistence type="inferred from homology"/>
<evidence type="ECO:0000256" key="6">
    <source>
        <dbReference type="ARBA" id="ARBA00022729"/>
    </source>
</evidence>
<dbReference type="eggNOG" id="ENOG502R8PT">
    <property type="taxonomic scope" value="Eukaryota"/>
</dbReference>
<evidence type="ECO:0000256" key="10">
    <source>
        <dbReference type="ARBA" id="ARBA00023145"/>
    </source>
</evidence>
<keyword evidence="6" id="KW-0732">Signal</keyword>
<feature type="binding site" evidence="12">
    <location>
        <position position="356"/>
    </location>
    <ligand>
        <name>Zn(2+)</name>
        <dbReference type="ChEBI" id="CHEBI:29105"/>
        <note>catalytic</note>
    </ligand>
</feature>
<keyword evidence="13" id="KW-0964">Secreted</keyword>
<evidence type="ECO:0000256" key="13">
    <source>
        <dbReference type="RuleBase" id="RU361126"/>
    </source>
</evidence>
<dbReference type="Pfam" id="PF02102">
    <property type="entry name" value="Peptidase_M35"/>
    <property type="match status" value="1"/>
</dbReference>
<dbReference type="EC" id="3.4.24.39" evidence="13"/>
<evidence type="ECO:0000256" key="11">
    <source>
        <dbReference type="PIRSR" id="PIRSR601384-1"/>
    </source>
</evidence>
<dbReference type="InterPro" id="IPR050414">
    <property type="entry name" value="Fungal_M35_metalloproteases"/>
</dbReference>
<protein>
    <recommendedName>
        <fullName evidence="13">Neutral protease 2</fullName>
        <ecNumber evidence="13">3.4.24.39</ecNumber>
    </recommendedName>
    <alternativeName>
        <fullName evidence="13">Deuterolysin</fullName>
    </alternativeName>
</protein>
<dbReference type="GO" id="GO:0004222">
    <property type="term" value="F:metalloendopeptidase activity"/>
    <property type="evidence" value="ECO:0007669"/>
    <property type="project" value="InterPro"/>
</dbReference>
<keyword evidence="7 13" id="KW-0378">Hydrolase</keyword>
<sequence>MCALAIGRQDSIFKDLTIDRSCLSDIYKDTTHFAGLSMLWQKVFVLSALAIADAHPGTHGIRLNKRDSRLEVTLEPSTSGTPTEVIATIKNNGANDLNLLKVGTILDDKLPVQRVVVTDQSGGLVSFRGIEPSIQYDALRPNHFQFLSAGESIAVAIDVANVHYFEKSGRFSVIADGLIPVGLASSTSFDQPAIAFKSNAINIDVDAVAASRLMVAPALAERTNVQAGCNETTSDASLKALANCQVLALAAAADAADPSSKRFVEYFGTNSSETRNIVVTRLRNVAQECSTTNSGVSRYFCYDYYGVCEIDGPLNAYTAWDVNTMVMCPLFYGLPPLPQGCHRQCQATTTIHETTHCEAVYEPHTNDYAYAYNASVALPPERALQNADNYSLYANAVYMSC</sequence>
<evidence type="ECO:0000256" key="4">
    <source>
        <dbReference type="ARBA" id="ARBA00022685"/>
    </source>
</evidence>
<evidence type="ECO:0000256" key="9">
    <source>
        <dbReference type="ARBA" id="ARBA00023049"/>
    </source>
</evidence>
<comment type="similarity">
    <text evidence="2 13">Belongs to the peptidase M35 family.</text>
</comment>
<comment type="function">
    <text evidence="13">Secreted metalloproteinase that allows assimilation of proteinaceous substrates. Shows high activities on basic nuclear substrates such as histone and protamine.</text>
</comment>
<dbReference type="GO" id="GO:0006508">
    <property type="term" value="P:proteolysis"/>
    <property type="evidence" value="ECO:0007669"/>
    <property type="project" value="UniProtKB-KW"/>
</dbReference>
<evidence type="ECO:0000313" key="15">
    <source>
        <dbReference type="Proteomes" id="UP000015530"/>
    </source>
</evidence>
<feature type="binding site" evidence="12">
    <location>
        <position position="367"/>
    </location>
    <ligand>
        <name>Zn(2+)</name>
        <dbReference type="ChEBI" id="CHEBI:29105"/>
        <note>catalytic</note>
    </ligand>
</feature>
<evidence type="ECO:0000256" key="2">
    <source>
        <dbReference type="ARBA" id="ARBA00010279"/>
    </source>
</evidence>
<dbReference type="HOGENOM" id="CLU_039313_1_1_1"/>
<evidence type="ECO:0000256" key="7">
    <source>
        <dbReference type="ARBA" id="ARBA00022801"/>
    </source>
</evidence>
<evidence type="ECO:0000256" key="8">
    <source>
        <dbReference type="ARBA" id="ARBA00022833"/>
    </source>
</evidence>
<dbReference type="InterPro" id="IPR024079">
    <property type="entry name" value="MetalloPept_cat_dom_sf"/>
</dbReference>
<name>T0L1L0_COLGC</name>